<dbReference type="PANTHER" id="PTHR31157:SF1">
    <property type="entry name" value="SCP DOMAIN-CONTAINING PROTEIN"/>
    <property type="match status" value="1"/>
</dbReference>
<keyword evidence="3" id="KW-1185">Reference proteome</keyword>
<dbReference type="STRING" id="228957.SAMN04488008_102474"/>
<sequence>MFPSMRLALPTIALIITFLSSCSKNENFSDYEDNIENPSSKTTLASSETHNEIETELFNMINNHRSSIGLNEMEFESTTYYYAGLHTEYMIEKGNTSHAKFGERAENISKRTGAVFVAENVAKDYDTITDAFEAWLDSPGHRKNLEGNFDYSAISIKRNSNGDLYFTQVFFR</sequence>
<evidence type="ECO:0000313" key="3">
    <source>
        <dbReference type="Proteomes" id="UP000198990"/>
    </source>
</evidence>
<dbReference type="Pfam" id="PF00188">
    <property type="entry name" value="CAP"/>
    <property type="match status" value="1"/>
</dbReference>
<dbReference type="Gene3D" id="3.40.33.10">
    <property type="entry name" value="CAP"/>
    <property type="match status" value="1"/>
</dbReference>
<gene>
    <name evidence="2" type="ORF">SAMN04488008_102474</name>
</gene>
<dbReference type="PANTHER" id="PTHR31157">
    <property type="entry name" value="SCP DOMAIN-CONTAINING PROTEIN"/>
    <property type="match status" value="1"/>
</dbReference>
<name>A0A1H7L496_9FLAO</name>
<dbReference type="SUPFAM" id="SSF55797">
    <property type="entry name" value="PR-1-like"/>
    <property type="match status" value="1"/>
</dbReference>
<dbReference type="OrthoDB" id="982527at2"/>
<dbReference type="InterPro" id="IPR035940">
    <property type="entry name" value="CAP_sf"/>
</dbReference>
<proteinExistence type="predicted"/>
<dbReference type="Proteomes" id="UP000198990">
    <property type="component" value="Unassembled WGS sequence"/>
</dbReference>
<reference evidence="3" key="1">
    <citation type="submission" date="2016-10" db="EMBL/GenBank/DDBJ databases">
        <authorList>
            <person name="Varghese N."/>
            <person name="Submissions S."/>
        </authorList>
    </citation>
    <scope>NUCLEOTIDE SEQUENCE [LARGE SCALE GENOMIC DNA]</scope>
    <source>
        <strain evidence="3">DSM 16471</strain>
    </source>
</reference>
<dbReference type="CDD" id="cd05379">
    <property type="entry name" value="CAP_bacterial"/>
    <property type="match status" value="1"/>
</dbReference>
<dbReference type="AlphaFoldDB" id="A0A1H7L496"/>
<feature type="domain" description="SCP" evidence="1">
    <location>
        <begin position="58"/>
        <end position="170"/>
    </location>
</feature>
<evidence type="ECO:0000313" key="2">
    <source>
        <dbReference type="EMBL" id="SEK93849.1"/>
    </source>
</evidence>
<dbReference type="InterPro" id="IPR014044">
    <property type="entry name" value="CAP_dom"/>
</dbReference>
<organism evidence="2 3">
    <name type="scientific">Maribacter orientalis</name>
    <dbReference type="NCBI Taxonomy" id="228957"/>
    <lineage>
        <taxon>Bacteria</taxon>
        <taxon>Pseudomonadati</taxon>
        <taxon>Bacteroidota</taxon>
        <taxon>Flavobacteriia</taxon>
        <taxon>Flavobacteriales</taxon>
        <taxon>Flavobacteriaceae</taxon>
        <taxon>Maribacter</taxon>
    </lineage>
</organism>
<dbReference type="EMBL" id="FNZN01000002">
    <property type="protein sequence ID" value="SEK93849.1"/>
    <property type="molecule type" value="Genomic_DNA"/>
</dbReference>
<accession>A0A1H7L496</accession>
<evidence type="ECO:0000259" key="1">
    <source>
        <dbReference type="Pfam" id="PF00188"/>
    </source>
</evidence>
<protein>
    <submittedName>
        <fullName evidence="2">Cysteine-rich secretory protein family protein</fullName>
    </submittedName>
</protein>
<dbReference type="PROSITE" id="PS51257">
    <property type="entry name" value="PROKAR_LIPOPROTEIN"/>
    <property type="match status" value="1"/>
</dbReference>